<gene>
    <name evidence="5" type="ORF">NEMVEDRAFT_v1g39428</name>
</gene>
<comment type="similarity">
    <text evidence="3">Belongs to the ROX family.</text>
</comment>
<dbReference type="AlphaFoldDB" id="A7SAW0"/>
<dbReference type="SUPFAM" id="SSF51197">
    <property type="entry name" value="Clavaminate synthase-like"/>
    <property type="match status" value="1"/>
</dbReference>
<feature type="non-terminal residue" evidence="5">
    <location>
        <position position="109"/>
    </location>
</feature>
<protein>
    <recommendedName>
        <fullName evidence="3">Bifunctional lysine-specific demethylase and histidyl-hydroxylase</fullName>
        <ecNumber evidence="3">1.14.11.-</ecNumber>
    </recommendedName>
</protein>
<keyword evidence="3" id="KW-0560">Oxidoreductase</keyword>
<dbReference type="GO" id="GO:0005506">
    <property type="term" value="F:iron ion binding"/>
    <property type="evidence" value="ECO:0007669"/>
    <property type="project" value="UniProtKB-UniRule"/>
</dbReference>
<accession>A7SAW0</accession>
<comment type="cofactor">
    <cofactor evidence="3">
        <name>Fe(2+)</name>
        <dbReference type="ChEBI" id="CHEBI:29033"/>
    </cofactor>
    <text evidence="3">Binds 1 Fe(2+) ion per subunit.</text>
</comment>
<keyword evidence="3" id="KW-0804">Transcription</keyword>
<dbReference type="InterPro" id="IPR003347">
    <property type="entry name" value="JmjC_dom"/>
</dbReference>
<evidence type="ECO:0000259" key="4">
    <source>
        <dbReference type="PROSITE" id="PS51184"/>
    </source>
</evidence>
<organism evidence="5 6">
    <name type="scientific">Nematostella vectensis</name>
    <name type="common">Starlet sea anemone</name>
    <dbReference type="NCBI Taxonomy" id="45351"/>
    <lineage>
        <taxon>Eukaryota</taxon>
        <taxon>Metazoa</taxon>
        <taxon>Cnidaria</taxon>
        <taxon>Anthozoa</taxon>
        <taxon>Hexacorallia</taxon>
        <taxon>Actiniaria</taxon>
        <taxon>Edwardsiidae</taxon>
        <taxon>Nematostella</taxon>
    </lineage>
</organism>
<keyword evidence="3" id="KW-0539">Nucleus</keyword>
<proteinExistence type="inferred from homology"/>
<dbReference type="HOGENOM" id="CLU_2190563_0_0_1"/>
<keyword evidence="3" id="KW-0805">Transcription regulation</keyword>
<dbReference type="EMBL" id="DS469612">
    <property type="protein sequence ID" value="EDO39117.1"/>
    <property type="molecule type" value="Genomic_DNA"/>
</dbReference>
<keyword evidence="6" id="KW-1185">Reference proteome</keyword>
<dbReference type="PANTHER" id="PTHR13096:SF8">
    <property type="entry name" value="RIBOSOMAL OXYGENASE 1"/>
    <property type="match status" value="1"/>
</dbReference>
<dbReference type="Proteomes" id="UP000001593">
    <property type="component" value="Unassembled WGS sequence"/>
</dbReference>
<dbReference type="eggNOG" id="KOG3706">
    <property type="taxonomic scope" value="Eukaryota"/>
</dbReference>
<dbReference type="PROSITE" id="PS51184">
    <property type="entry name" value="JMJC"/>
    <property type="match status" value="1"/>
</dbReference>
<dbReference type="InParanoid" id="A7SAW0"/>
<dbReference type="STRING" id="45351.A7SAW0"/>
<dbReference type="Pfam" id="PF08007">
    <property type="entry name" value="JmjC_2"/>
    <property type="match status" value="1"/>
</dbReference>
<name>A7SAW0_NEMVE</name>
<sequence length="109" mass="12599">NVQFSRNLDVTSYKDGKRETHNPQGRAHAPVVWDFYNNGCSVRLLNPQSFSHPVWKLTSLLQEYFGCFVGANTYLTPPGTQGFAPHYDDIEAFIIQLEGKKHWRLYNPR</sequence>
<keyword evidence="3" id="KW-0223">Dioxygenase</keyword>
<keyword evidence="2 3" id="KW-0408">Iron</keyword>
<evidence type="ECO:0000313" key="5">
    <source>
        <dbReference type="EMBL" id="EDO39117.1"/>
    </source>
</evidence>
<feature type="domain" description="JmjC" evidence="4">
    <location>
        <begin position="40"/>
        <end position="109"/>
    </location>
</feature>
<feature type="non-terminal residue" evidence="5">
    <location>
        <position position="1"/>
    </location>
</feature>
<comment type="function">
    <text evidence="3">Oxygenase that can act as both a histone lysine demethylase and a ribosomal histidine hydroxylase.</text>
</comment>
<dbReference type="InterPro" id="IPR039994">
    <property type="entry name" value="NO66-like"/>
</dbReference>
<dbReference type="GO" id="GO:0016706">
    <property type="term" value="F:2-oxoglutarate-dependent dioxygenase activity"/>
    <property type="evidence" value="ECO:0007669"/>
    <property type="project" value="UniProtKB-UniRule"/>
</dbReference>
<dbReference type="PhylomeDB" id="A7SAW0"/>
<evidence type="ECO:0000313" key="6">
    <source>
        <dbReference type="Proteomes" id="UP000001593"/>
    </source>
</evidence>
<keyword evidence="1 3" id="KW-0479">Metal-binding</keyword>
<reference evidence="5 6" key="1">
    <citation type="journal article" date="2007" name="Science">
        <title>Sea anemone genome reveals ancestral eumetazoan gene repertoire and genomic organization.</title>
        <authorList>
            <person name="Putnam N.H."/>
            <person name="Srivastava M."/>
            <person name="Hellsten U."/>
            <person name="Dirks B."/>
            <person name="Chapman J."/>
            <person name="Salamov A."/>
            <person name="Terry A."/>
            <person name="Shapiro H."/>
            <person name="Lindquist E."/>
            <person name="Kapitonov V.V."/>
            <person name="Jurka J."/>
            <person name="Genikhovich G."/>
            <person name="Grigoriev I.V."/>
            <person name="Lucas S.M."/>
            <person name="Steele R.E."/>
            <person name="Finnerty J.R."/>
            <person name="Technau U."/>
            <person name="Martindale M.Q."/>
            <person name="Rokhsar D.S."/>
        </authorList>
    </citation>
    <scope>NUCLEOTIDE SEQUENCE [LARGE SCALE GENOMIC DNA]</scope>
    <source>
        <strain evidence="6">CH2 X CH6</strain>
    </source>
</reference>
<evidence type="ECO:0000256" key="2">
    <source>
        <dbReference type="ARBA" id="ARBA00023004"/>
    </source>
</evidence>
<dbReference type="PANTHER" id="PTHR13096">
    <property type="entry name" value="MINA53 MYC INDUCED NUCLEAR ANTIGEN"/>
    <property type="match status" value="1"/>
</dbReference>
<comment type="subcellular location">
    <subcellularLocation>
        <location evidence="3">Nucleus</location>
    </subcellularLocation>
</comment>
<evidence type="ECO:0000256" key="1">
    <source>
        <dbReference type="ARBA" id="ARBA00022723"/>
    </source>
</evidence>
<dbReference type="GO" id="GO:0005634">
    <property type="term" value="C:nucleus"/>
    <property type="evidence" value="ECO:0007669"/>
    <property type="project" value="UniProtKB-SubCell"/>
</dbReference>
<evidence type="ECO:0000256" key="3">
    <source>
        <dbReference type="RuleBase" id="RU366061"/>
    </source>
</evidence>
<dbReference type="EC" id="1.14.11.-" evidence="3"/>
<dbReference type="Gene3D" id="2.60.120.650">
    <property type="entry name" value="Cupin"/>
    <property type="match status" value="1"/>
</dbReference>